<dbReference type="STRING" id="262209.AWH69_05805"/>
<dbReference type="PANTHER" id="PTHR42941:SF1">
    <property type="entry name" value="SLL1037 PROTEIN"/>
    <property type="match status" value="1"/>
</dbReference>
<keyword evidence="2" id="KW-1185">Reference proteome</keyword>
<dbReference type="InterPro" id="IPR011852">
    <property type="entry name" value="TRAP_TAXI"/>
</dbReference>
<dbReference type="SUPFAM" id="SSF53850">
    <property type="entry name" value="Periplasmic binding protein-like II"/>
    <property type="match status" value="1"/>
</dbReference>
<dbReference type="RefSeq" id="WP_068273047.1">
    <property type="nucleotide sequence ID" value="NZ_LQZG01000002.1"/>
</dbReference>
<organism evidence="1 2">
    <name type="scientific">Janibacter melonis</name>
    <dbReference type="NCBI Taxonomy" id="262209"/>
    <lineage>
        <taxon>Bacteria</taxon>
        <taxon>Bacillati</taxon>
        <taxon>Actinomycetota</taxon>
        <taxon>Actinomycetes</taxon>
        <taxon>Micrococcales</taxon>
        <taxon>Intrasporangiaceae</taxon>
        <taxon>Janibacter</taxon>
    </lineage>
</organism>
<evidence type="ECO:0000313" key="2">
    <source>
        <dbReference type="Proteomes" id="UP000076976"/>
    </source>
</evidence>
<proteinExistence type="predicted"/>
<protein>
    <recommendedName>
        <fullName evidence="3">TAXI family TRAP transporter solute-binding subunit</fullName>
    </recommendedName>
</protein>
<evidence type="ECO:0008006" key="3">
    <source>
        <dbReference type="Google" id="ProtNLM"/>
    </source>
</evidence>
<dbReference type="PROSITE" id="PS51257">
    <property type="entry name" value="PROKAR_LIPOPROTEIN"/>
    <property type="match status" value="1"/>
</dbReference>
<comment type="caution">
    <text evidence="1">The sequence shown here is derived from an EMBL/GenBank/DDBJ whole genome shotgun (WGS) entry which is preliminary data.</text>
</comment>
<dbReference type="NCBIfam" id="TIGR02122">
    <property type="entry name" value="TRAP_TAXI"/>
    <property type="match status" value="1"/>
</dbReference>
<gene>
    <name evidence="1" type="ORF">AWH69_05805</name>
</gene>
<reference evidence="1 2" key="1">
    <citation type="submission" date="2016-01" db="EMBL/GenBank/DDBJ databases">
        <title>Janibacter melonis strain CD11_4 genome sequencing and assembly.</title>
        <authorList>
            <person name="Nair G.R."/>
            <person name="Kaur G."/>
            <person name="Chander A.M."/>
            <person name="Mayilraj S."/>
        </authorList>
    </citation>
    <scope>NUCLEOTIDE SEQUENCE [LARGE SCALE GENOMIC DNA]</scope>
    <source>
        <strain evidence="1 2">CD11-4</strain>
    </source>
</reference>
<dbReference type="AlphaFoldDB" id="A0A176QD01"/>
<evidence type="ECO:0000313" key="1">
    <source>
        <dbReference type="EMBL" id="OAB87575.1"/>
    </source>
</evidence>
<dbReference type="PANTHER" id="PTHR42941">
    <property type="entry name" value="SLL1037 PROTEIN"/>
    <property type="match status" value="1"/>
</dbReference>
<dbReference type="EMBL" id="LQZG01000002">
    <property type="protein sequence ID" value="OAB87575.1"/>
    <property type="molecule type" value="Genomic_DNA"/>
</dbReference>
<accession>A0A176QD01</accession>
<dbReference type="Proteomes" id="UP000076976">
    <property type="component" value="Unassembled WGS sequence"/>
</dbReference>
<dbReference type="Pfam" id="PF16868">
    <property type="entry name" value="NMT1_3"/>
    <property type="match status" value="1"/>
</dbReference>
<sequence>MVRAGAGETSGLPARRAVLAGLGGVLLPGTTAGCLGPSWQEVAATSVTIATGNRRGVFDLYGEALAEVLHRRLPSVSVRTLRTDASVTNLREVHRGRADLGFSLGDVAADAIAGRGSTGEPLDLAALARTYDSFVHLVVRAGSSISELRDLRGRRVSIGAPGSGTRVVAWRLMSSVGLREDDLDPVEESLQPSADALAQGEIDAFFFVSGLPNSAVVELAERRDIRLVDLGDLVRPLSRRYGAEFTPGGVPASTYDVPAVETVSVKNYLVVRPGLDEALAYAITRVVFEDQAAIDRIAPGVPQPNVGAAIFTSPLPLHPGAARYFREQRT</sequence>
<dbReference type="Gene3D" id="3.40.190.10">
    <property type="entry name" value="Periplasmic binding protein-like II"/>
    <property type="match status" value="2"/>
</dbReference>
<name>A0A176QD01_9MICO</name>